<sequence>MHKNNHNSGTSVQSACAACKHQRKKCSGECKLARYFPADRNREFQCVHKVFGVSNLTKIIYSVNDEESRQKVVDSLIWEASCRQKDPISGSYGEYKRVLDQLKLCTNQTPMQCQNQNQLVQLPHAGIIYRSSSFTTGWNSGGNGLNMDGIINNNALNYDDGNSIIEMDNYRYAPHNFVPSRRNLKQGREVGPVVVPLQQQQQQQQSGFSQQYYLPGNFKLIGFNVKCKVIID</sequence>
<organism evidence="1 2">
    <name type="scientific">Melia azedarach</name>
    <name type="common">Chinaberry tree</name>
    <dbReference type="NCBI Taxonomy" id="155640"/>
    <lineage>
        <taxon>Eukaryota</taxon>
        <taxon>Viridiplantae</taxon>
        <taxon>Streptophyta</taxon>
        <taxon>Embryophyta</taxon>
        <taxon>Tracheophyta</taxon>
        <taxon>Spermatophyta</taxon>
        <taxon>Magnoliopsida</taxon>
        <taxon>eudicotyledons</taxon>
        <taxon>Gunneridae</taxon>
        <taxon>Pentapetalae</taxon>
        <taxon>rosids</taxon>
        <taxon>malvids</taxon>
        <taxon>Sapindales</taxon>
        <taxon>Meliaceae</taxon>
        <taxon>Melia</taxon>
    </lineage>
</organism>
<dbReference type="Proteomes" id="UP001164539">
    <property type="component" value="Chromosome 1"/>
</dbReference>
<comment type="caution">
    <text evidence="1">The sequence shown here is derived from an EMBL/GenBank/DDBJ whole genome shotgun (WGS) entry which is preliminary data.</text>
</comment>
<evidence type="ECO:0000313" key="1">
    <source>
        <dbReference type="EMBL" id="KAJ4729706.1"/>
    </source>
</evidence>
<keyword evidence="2" id="KW-1185">Reference proteome</keyword>
<proteinExistence type="predicted"/>
<dbReference type="EMBL" id="CM051394">
    <property type="protein sequence ID" value="KAJ4729706.1"/>
    <property type="molecule type" value="Genomic_DNA"/>
</dbReference>
<reference evidence="1 2" key="1">
    <citation type="journal article" date="2023" name="Science">
        <title>Complex scaffold remodeling in plant triterpene biosynthesis.</title>
        <authorList>
            <person name="De La Pena R."/>
            <person name="Hodgson H."/>
            <person name="Liu J.C."/>
            <person name="Stephenson M.J."/>
            <person name="Martin A.C."/>
            <person name="Owen C."/>
            <person name="Harkess A."/>
            <person name="Leebens-Mack J."/>
            <person name="Jimenez L.E."/>
            <person name="Osbourn A."/>
            <person name="Sattely E.S."/>
        </authorList>
    </citation>
    <scope>NUCLEOTIDE SEQUENCE [LARGE SCALE GENOMIC DNA]</scope>
    <source>
        <strain evidence="2">cv. JPN11</strain>
        <tissue evidence="1">Leaf</tissue>
    </source>
</reference>
<evidence type="ECO:0000313" key="2">
    <source>
        <dbReference type="Proteomes" id="UP001164539"/>
    </source>
</evidence>
<gene>
    <name evidence="1" type="ORF">OWV82_002441</name>
</gene>
<accession>A0ACC1Z1V3</accession>
<protein>
    <submittedName>
        <fullName evidence="1">LOB domain-containing protein</fullName>
    </submittedName>
</protein>
<name>A0ACC1Z1V3_MELAZ</name>